<dbReference type="EMBL" id="BJWL01000020">
    <property type="protein sequence ID" value="GFZ08393.1"/>
    <property type="molecule type" value="Genomic_DNA"/>
</dbReference>
<comment type="caution">
    <text evidence="1">The sequence shown here is derived from an EMBL/GenBank/DDBJ whole genome shotgun (WGS) entry which is preliminary data.</text>
</comment>
<dbReference type="Proteomes" id="UP000585474">
    <property type="component" value="Unassembled WGS sequence"/>
</dbReference>
<reference evidence="1 2" key="1">
    <citation type="submission" date="2019-07" db="EMBL/GenBank/DDBJ databases">
        <title>De Novo Assembly of kiwifruit Actinidia rufa.</title>
        <authorList>
            <person name="Sugita-Konishi S."/>
            <person name="Sato K."/>
            <person name="Mori E."/>
            <person name="Abe Y."/>
            <person name="Kisaki G."/>
            <person name="Hamano K."/>
            <person name="Suezawa K."/>
            <person name="Otani M."/>
            <person name="Fukuda T."/>
            <person name="Manabe T."/>
            <person name="Gomi K."/>
            <person name="Tabuchi M."/>
            <person name="Akimitsu K."/>
            <person name="Kataoka I."/>
        </authorList>
    </citation>
    <scope>NUCLEOTIDE SEQUENCE [LARGE SCALE GENOMIC DNA]</scope>
    <source>
        <strain evidence="2">cv. Fuchu</strain>
    </source>
</reference>
<dbReference type="AlphaFoldDB" id="A0A7J0GC77"/>
<evidence type="ECO:0000313" key="2">
    <source>
        <dbReference type="Proteomes" id="UP000585474"/>
    </source>
</evidence>
<accession>A0A7J0GC77</accession>
<name>A0A7J0GC77_9ERIC</name>
<protein>
    <submittedName>
        <fullName evidence="1">Uncharacterized protein</fullName>
    </submittedName>
</protein>
<sequence length="89" mass="10259">MCFWSEKLFSNFKRKKFVLCSYFKACELWDVVGEEPSSVLPRGIREKKEEKTLGVMKKAIHPEISKDIGETRSPSKVWKMLDFIASNGG</sequence>
<evidence type="ECO:0000313" key="1">
    <source>
        <dbReference type="EMBL" id="GFZ08393.1"/>
    </source>
</evidence>
<gene>
    <name evidence="1" type="ORF">Acr_20g0002010</name>
</gene>
<keyword evidence="2" id="KW-1185">Reference proteome</keyword>
<organism evidence="1 2">
    <name type="scientific">Actinidia rufa</name>
    <dbReference type="NCBI Taxonomy" id="165716"/>
    <lineage>
        <taxon>Eukaryota</taxon>
        <taxon>Viridiplantae</taxon>
        <taxon>Streptophyta</taxon>
        <taxon>Embryophyta</taxon>
        <taxon>Tracheophyta</taxon>
        <taxon>Spermatophyta</taxon>
        <taxon>Magnoliopsida</taxon>
        <taxon>eudicotyledons</taxon>
        <taxon>Gunneridae</taxon>
        <taxon>Pentapetalae</taxon>
        <taxon>asterids</taxon>
        <taxon>Ericales</taxon>
        <taxon>Actinidiaceae</taxon>
        <taxon>Actinidia</taxon>
    </lineage>
</organism>
<proteinExistence type="predicted"/>